<proteinExistence type="predicted"/>
<sequence length="153" mass="18189">MKIIGHEYNRQHTEILKYLTQIMSHFVLEILNMGHMKIRDDTRIKTDIKYGNTLRILAKYHKRYFKTPKILMNTVEIISFDRRRELESGPNAEEIWVKVLMGVIKRAEIHEEPMPPLKAASNYEDDVKEKKTKNNAPLFQKKEPTINKVNIWI</sequence>
<organism evidence="1 2">
    <name type="scientific">Hamiltosporidium tvaerminnensis</name>
    <dbReference type="NCBI Taxonomy" id="1176355"/>
    <lineage>
        <taxon>Eukaryota</taxon>
        <taxon>Fungi</taxon>
        <taxon>Fungi incertae sedis</taxon>
        <taxon>Microsporidia</taxon>
        <taxon>Dubosqiidae</taxon>
        <taxon>Hamiltosporidium</taxon>
    </lineage>
</organism>
<evidence type="ECO:0000313" key="1">
    <source>
        <dbReference type="EMBL" id="TBU10400.1"/>
    </source>
</evidence>
<protein>
    <submittedName>
        <fullName evidence="1">Uncharacterized protein</fullName>
    </submittedName>
</protein>
<gene>
    <name evidence="1" type="ORF">CWI38_1790p0020</name>
</gene>
<name>A0A4Q9LSA7_9MICR</name>
<evidence type="ECO:0000313" key="2">
    <source>
        <dbReference type="Proteomes" id="UP000292282"/>
    </source>
</evidence>
<dbReference type="EMBL" id="PITK01001790">
    <property type="protein sequence ID" value="TBU10400.1"/>
    <property type="molecule type" value="Genomic_DNA"/>
</dbReference>
<keyword evidence="2" id="KW-1185">Reference proteome</keyword>
<dbReference type="AlphaFoldDB" id="A0A4Q9LSA7"/>
<reference evidence="1 2" key="1">
    <citation type="submission" date="2017-12" db="EMBL/GenBank/DDBJ databases">
        <authorList>
            <person name="Pombert J.-F."/>
            <person name="Haag K.L."/>
            <person name="Ebert D."/>
        </authorList>
    </citation>
    <scope>NUCLEOTIDE SEQUENCE [LARGE SCALE GENOMIC DNA]</scope>
    <source>
        <strain evidence="1">IL-G-3</strain>
    </source>
</reference>
<accession>A0A4Q9LSA7</accession>
<comment type="caution">
    <text evidence="1">The sequence shown here is derived from an EMBL/GenBank/DDBJ whole genome shotgun (WGS) entry which is preliminary data.</text>
</comment>
<dbReference type="VEuPathDB" id="MicrosporidiaDB:CWI38_1790p0020"/>
<dbReference type="Proteomes" id="UP000292282">
    <property type="component" value="Unassembled WGS sequence"/>
</dbReference>